<dbReference type="SUPFAM" id="SSF142906">
    <property type="entry name" value="YjbR-like"/>
    <property type="match status" value="1"/>
</dbReference>
<dbReference type="RefSeq" id="WP_207616440.1">
    <property type="nucleotide sequence ID" value="NZ_JAFNLL010000026.1"/>
</dbReference>
<comment type="caution">
    <text evidence="1">The sequence shown here is derived from an EMBL/GenBank/DDBJ whole genome shotgun (WGS) entry which is preliminary data.</text>
</comment>
<dbReference type="GO" id="GO:0003677">
    <property type="term" value="F:DNA binding"/>
    <property type="evidence" value="ECO:0007669"/>
    <property type="project" value="UniProtKB-KW"/>
</dbReference>
<reference evidence="1" key="1">
    <citation type="submission" date="2021-03" db="EMBL/GenBank/DDBJ databases">
        <title>A new species, PO-11, isolated from a karst cave deposit.</title>
        <authorList>
            <person name="Zhaoxiaoyong W."/>
        </authorList>
    </citation>
    <scope>NUCLEOTIDE SEQUENCE</scope>
    <source>
        <strain evidence="1">PO-11</strain>
    </source>
</reference>
<dbReference type="AlphaFoldDB" id="A0A939HHM8"/>
<evidence type="ECO:0000313" key="1">
    <source>
        <dbReference type="EMBL" id="MBO1268645.1"/>
    </source>
</evidence>
<sequence length="103" mass="11609">MATEEDVRRICRGFPGVSERPSWGQPAWFGKTLMARMWEEGVLTVKSEEREALAGTAPGTFFWTPHHEHSPTLVLVLLDRIDVEELDELLQESYRVAGGPGRS</sequence>
<keyword evidence="1" id="KW-0238">DNA-binding</keyword>
<dbReference type="Gene3D" id="3.90.1150.30">
    <property type="match status" value="1"/>
</dbReference>
<name>A0A939HHM8_9MICC</name>
<dbReference type="Pfam" id="PF04237">
    <property type="entry name" value="YjbR"/>
    <property type="match status" value="1"/>
</dbReference>
<dbReference type="Proteomes" id="UP000664164">
    <property type="component" value="Unassembled WGS sequence"/>
</dbReference>
<evidence type="ECO:0000313" key="2">
    <source>
        <dbReference type="Proteomes" id="UP000664164"/>
    </source>
</evidence>
<dbReference type="EMBL" id="JAFNLL010000026">
    <property type="protein sequence ID" value="MBO1268645.1"/>
    <property type="molecule type" value="Genomic_DNA"/>
</dbReference>
<proteinExistence type="predicted"/>
<keyword evidence="2" id="KW-1185">Reference proteome</keyword>
<gene>
    <name evidence="1" type="ORF">J1902_11775</name>
</gene>
<accession>A0A939HHM8</accession>
<dbReference type="InterPro" id="IPR038056">
    <property type="entry name" value="YjbR-like_sf"/>
</dbReference>
<organism evidence="1 2">
    <name type="scientific">Arthrobacter cavernae</name>
    <dbReference type="NCBI Taxonomy" id="2817681"/>
    <lineage>
        <taxon>Bacteria</taxon>
        <taxon>Bacillati</taxon>
        <taxon>Actinomycetota</taxon>
        <taxon>Actinomycetes</taxon>
        <taxon>Micrococcales</taxon>
        <taxon>Micrococcaceae</taxon>
        <taxon>Arthrobacter</taxon>
    </lineage>
</organism>
<dbReference type="InterPro" id="IPR058532">
    <property type="entry name" value="YjbR/MT2646/Rv2570-like"/>
</dbReference>
<protein>
    <submittedName>
        <fullName evidence="1">MmcQ/YjbR family DNA-binding protein</fullName>
    </submittedName>
</protein>